<evidence type="ECO:0000313" key="8">
    <source>
        <dbReference type="Proteomes" id="UP000319801"/>
    </source>
</evidence>
<dbReference type="GO" id="GO:0005743">
    <property type="term" value="C:mitochondrial inner membrane"/>
    <property type="evidence" value="ECO:0007669"/>
    <property type="project" value="UniProtKB-SubCell"/>
</dbReference>
<reference evidence="7 8" key="1">
    <citation type="journal article" date="2019" name="Genome Biol. Evol.">
        <title>Whole-Genome Sequencing of the Giant Devil Catfish, Bagarius yarrelli.</title>
        <authorList>
            <person name="Jiang W."/>
            <person name="Lv Y."/>
            <person name="Cheng L."/>
            <person name="Yang K."/>
            <person name="Chao B."/>
            <person name="Wang X."/>
            <person name="Li Y."/>
            <person name="Pan X."/>
            <person name="You X."/>
            <person name="Zhang Y."/>
            <person name="Yang J."/>
            <person name="Li J."/>
            <person name="Zhang X."/>
            <person name="Liu S."/>
            <person name="Sun C."/>
            <person name="Yang J."/>
            <person name="Shi Q."/>
        </authorList>
    </citation>
    <scope>NUCLEOTIDE SEQUENCE [LARGE SCALE GENOMIC DNA]</scope>
    <source>
        <strain evidence="7">JWS20170419001</strain>
        <tissue evidence="7">Muscle</tissue>
    </source>
</reference>
<keyword evidence="4" id="KW-0809">Transit peptide</keyword>
<proteinExistence type="inferred from homology"/>
<dbReference type="Pfam" id="PF10231">
    <property type="entry name" value="COA8"/>
    <property type="match status" value="1"/>
</dbReference>
<dbReference type="InterPro" id="IPR018796">
    <property type="entry name" value="COA8"/>
</dbReference>
<comment type="subcellular location">
    <subcellularLocation>
        <location evidence="1">Mitochondrion inner membrane</location>
        <topology evidence="1">Peripheral membrane protein</topology>
        <orientation evidence="1">Matrix side</orientation>
    </subcellularLocation>
</comment>
<evidence type="ECO:0000313" key="7">
    <source>
        <dbReference type="EMBL" id="TSK22824.1"/>
    </source>
</evidence>
<keyword evidence="6" id="KW-0472">Membrane</keyword>
<sequence>MNVRTAECLFFRSRGLIRSVPASVRHRTDQTAPDSSEKTRFIPAPTSKYDWIGPPDRLSNLRPIIYHIPENETQLQRKLRHLRQDTEDWNHEFWTRQNITFSKEKEEYIQSQLEEKGLTEKDENGIKQKLSSEEMAAFYKTFLDKNYDKHAAYNKEWYRRNFTITTLMARVTLQNFWRTVTGQARSKGKSTTTS</sequence>
<comment type="caution">
    <text evidence="7">The sequence shown here is derived from an EMBL/GenBank/DDBJ whole genome shotgun (WGS) entry which is preliminary data.</text>
</comment>
<dbReference type="PANTHER" id="PTHR31107">
    <property type="entry name" value="APOPTOGENIC PROTEIN 1, MITOCHONDRIAL"/>
    <property type="match status" value="1"/>
</dbReference>
<dbReference type="AlphaFoldDB" id="A0A556TNB2"/>
<dbReference type="OrthoDB" id="6246201at2759"/>
<accession>A0A556TNB2</accession>
<comment type="similarity">
    <text evidence="2">Belongs to the COA8 family.</text>
</comment>
<evidence type="ECO:0000256" key="6">
    <source>
        <dbReference type="ARBA" id="ARBA00023136"/>
    </source>
</evidence>
<keyword evidence="8" id="KW-1185">Reference proteome</keyword>
<dbReference type="PANTHER" id="PTHR31107:SF2">
    <property type="entry name" value="CYTOCHROME C OXIDASE ASSEMBLY FACTOR 8"/>
    <property type="match status" value="1"/>
</dbReference>
<gene>
    <name evidence="7" type="ORF">Baya_2182</name>
</gene>
<name>A0A556TNB2_BAGYA</name>
<evidence type="ECO:0000256" key="4">
    <source>
        <dbReference type="ARBA" id="ARBA00022946"/>
    </source>
</evidence>
<evidence type="ECO:0000256" key="2">
    <source>
        <dbReference type="ARBA" id="ARBA00005453"/>
    </source>
</evidence>
<organism evidence="7 8">
    <name type="scientific">Bagarius yarrelli</name>
    <name type="common">Goonch</name>
    <name type="synonym">Bagrus yarrelli</name>
    <dbReference type="NCBI Taxonomy" id="175774"/>
    <lineage>
        <taxon>Eukaryota</taxon>
        <taxon>Metazoa</taxon>
        <taxon>Chordata</taxon>
        <taxon>Craniata</taxon>
        <taxon>Vertebrata</taxon>
        <taxon>Euteleostomi</taxon>
        <taxon>Actinopterygii</taxon>
        <taxon>Neopterygii</taxon>
        <taxon>Teleostei</taxon>
        <taxon>Ostariophysi</taxon>
        <taxon>Siluriformes</taxon>
        <taxon>Sisoridae</taxon>
        <taxon>Sisorinae</taxon>
        <taxon>Bagarius</taxon>
    </lineage>
</organism>
<keyword evidence="3" id="KW-0999">Mitochondrion inner membrane</keyword>
<dbReference type="GO" id="GO:0097193">
    <property type="term" value="P:intrinsic apoptotic signaling pathway"/>
    <property type="evidence" value="ECO:0007669"/>
    <property type="project" value="InterPro"/>
</dbReference>
<protein>
    <submittedName>
        <fullName evidence="7">Apoptogenic protein 1, mitochondrial</fullName>
    </submittedName>
</protein>
<evidence type="ECO:0000256" key="3">
    <source>
        <dbReference type="ARBA" id="ARBA00022792"/>
    </source>
</evidence>
<evidence type="ECO:0000256" key="1">
    <source>
        <dbReference type="ARBA" id="ARBA00004443"/>
    </source>
</evidence>
<evidence type="ECO:0000256" key="5">
    <source>
        <dbReference type="ARBA" id="ARBA00023128"/>
    </source>
</evidence>
<keyword evidence="5" id="KW-0496">Mitochondrion</keyword>
<dbReference type="EMBL" id="VCAZ01000006">
    <property type="protein sequence ID" value="TSK22824.1"/>
    <property type="molecule type" value="Genomic_DNA"/>
</dbReference>
<dbReference type="Proteomes" id="UP000319801">
    <property type="component" value="Unassembled WGS sequence"/>
</dbReference>